<evidence type="ECO:0000256" key="10">
    <source>
        <dbReference type="ARBA" id="ARBA00023136"/>
    </source>
</evidence>
<keyword evidence="9" id="KW-0406">Ion transport</keyword>
<dbReference type="InterPro" id="IPR027359">
    <property type="entry name" value="Volt_channel_dom_sf"/>
</dbReference>
<evidence type="ECO:0000256" key="9">
    <source>
        <dbReference type="ARBA" id="ARBA00023065"/>
    </source>
</evidence>
<dbReference type="SUPFAM" id="SSF81324">
    <property type="entry name" value="Voltage-gated potassium channels"/>
    <property type="match status" value="1"/>
</dbReference>
<evidence type="ECO:0000259" key="13">
    <source>
        <dbReference type="Pfam" id="PF00520"/>
    </source>
</evidence>
<keyword evidence="2" id="KW-0813">Transport</keyword>
<keyword evidence="11" id="KW-0407">Ion channel</keyword>
<organism evidence="14 15">
    <name type="scientific">Candidatus Sedimenticola endophacoides</name>
    <dbReference type="NCBI Taxonomy" id="2548426"/>
    <lineage>
        <taxon>Bacteria</taxon>
        <taxon>Pseudomonadati</taxon>
        <taxon>Pseudomonadota</taxon>
        <taxon>Gammaproteobacteria</taxon>
        <taxon>Chromatiales</taxon>
        <taxon>Sedimenticolaceae</taxon>
        <taxon>Sedimenticola</taxon>
    </lineage>
</organism>
<comment type="subcellular location">
    <subcellularLocation>
        <location evidence="1">Membrane</location>
        <topology evidence="1">Multi-pass membrane protein</topology>
    </subcellularLocation>
</comment>
<evidence type="ECO:0000256" key="1">
    <source>
        <dbReference type="ARBA" id="ARBA00004141"/>
    </source>
</evidence>
<keyword evidence="6" id="KW-0851">Voltage-gated channel</keyword>
<accession>A0A657PNX8</accession>
<feature type="transmembrane region" description="Helical" evidence="12">
    <location>
        <begin position="31"/>
        <end position="49"/>
    </location>
</feature>
<dbReference type="PANTHER" id="PTHR11537">
    <property type="entry name" value="VOLTAGE-GATED POTASSIUM CHANNEL"/>
    <property type="match status" value="1"/>
</dbReference>
<dbReference type="AlphaFoldDB" id="A0A657PNX8"/>
<feature type="transmembrane region" description="Helical" evidence="12">
    <location>
        <begin position="216"/>
        <end position="238"/>
    </location>
</feature>
<gene>
    <name evidence="14" type="ORF">C3L24_00520</name>
</gene>
<dbReference type="PRINTS" id="PR00169">
    <property type="entry name" value="KCHANNEL"/>
</dbReference>
<name>A0A657PNX8_9GAMM</name>
<evidence type="ECO:0000256" key="7">
    <source>
        <dbReference type="ARBA" id="ARBA00022958"/>
    </source>
</evidence>
<dbReference type="GO" id="GO:0008076">
    <property type="term" value="C:voltage-gated potassium channel complex"/>
    <property type="evidence" value="ECO:0007669"/>
    <property type="project" value="InterPro"/>
</dbReference>
<protein>
    <submittedName>
        <fullName evidence="14">Ion transporter</fullName>
    </submittedName>
</protein>
<evidence type="ECO:0000256" key="4">
    <source>
        <dbReference type="ARBA" id="ARBA00022692"/>
    </source>
</evidence>
<feature type="transmembrane region" description="Helical" evidence="12">
    <location>
        <begin position="159"/>
        <end position="178"/>
    </location>
</feature>
<evidence type="ECO:0000313" key="14">
    <source>
        <dbReference type="EMBL" id="PUE05713.1"/>
    </source>
</evidence>
<evidence type="ECO:0000256" key="11">
    <source>
        <dbReference type="ARBA" id="ARBA00023303"/>
    </source>
</evidence>
<keyword evidence="7" id="KW-0630">Potassium</keyword>
<evidence type="ECO:0000256" key="5">
    <source>
        <dbReference type="ARBA" id="ARBA00022826"/>
    </source>
</evidence>
<dbReference type="EMBL" id="PQCO01000043">
    <property type="protein sequence ID" value="PUE05713.1"/>
    <property type="molecule type" value="Genomic_DNA"/>
</dbReference>
<dbReference type="Gene3D" id="1.20.120.350">
    <property type="entry name" value="Voltage-gated potassium channels. Chain C"/>
    <property type="match status" value="1"/>
</dbReference>
<feature type="domain" description="Ion transport" evidence="13">
    <location>
        <begin position="30"/>
        <end position="238"/>
    </location>
</feature>
<proteinExistence type="predicted"/>
<dbReference type="Gene3D" id="1.10.287.70">
    <property type="match status" value="1"/>
</dbReference>
<reference evidence="14 15" key="1">
    <citation type="submission" date="2018-01" db="EMBL/GenBank/DDBJ databases">
        <title>Novel co-symbiosis in the lucinid bivalve Phacoides pectinatus.</title>
        <authorList>
            <person name="Lim S.J."/>
            <person name="Davis B.G."/>
            <person name="Gill D.E."/>
            <person name="Engel A.S."/>
            <person name="Anderson L.C."/>
            <person name="Campbell B.J."/>
        </authorList>
    </citation>
    <scope>NUCLEOTIDE SEQUENCE [LARGE SCALE GENOMIC DNA]</scope>
    <source>
        <strain evidence="14">N3_P5</strain>
    </source>
</reference>
<keyword evidence="10 12" id="KW-0472">Membrane</keyword>
<dbReference type="PANTHER" id="PTHR11537:SF254">
    <property type="entry name" value="POTASSIUM VOLTAGE-GATED CHANNEL PROTEIN SHAB"/>
    <property type="match status" value="1"/>
</dbReference>
<dbReference type="InterPro" id="IPR028325">
    <property type="entry name" value="VG_K_chnl"/>
</dbReference>
<dbReference type="GO" id="GO:0001508">
    <property type="term" value="P:action potential"/>
    <property type="evidence" value="ECO:0007669"/>
    <property type="project" value="TreeGrafter"/>
</dbReference>
<evidence type="ECO:0000256" key="6">
    <source>
        <dbReference type="ARBA" id="ARBA00022882"/>
    </source>
</evidence>
<evidence type="ECO:0000256" key="3">
    <source>
        <dbReference type="ARBA" id="ARBA00022538"/>
    </source>
</evidence>
<evidence type="ECO:0000313" key="15">
    <source>
        <dbReference type="Proteomes" id="UP000250928"/>
    </source>
</evidence>
<keyword evidence="5" id="KW-0631">Potassium channel</keyword>
<keyword evidence="8 12" id="KW-1133">Transmembrane helix</keyword>
<evidence type="ECO:0000256" key="8">
    <source>
        <dbReference type="ARBA" id="ARBA00022989"/>
    </source>
</evidence>
<dbReference type="Proteomes" id="UP000250928">
    <property type="component" value="Unassembled WGS sequence"/>
</dbReference>
<dbReference type="GO" id="GO:0005249">
    <property type="term" value="F:voltage-gated potassium channel activity"/>
    <property type="evidence" value="ECO:0007669"/>
    <property type="project" value="InterPro"/>
</dbReference>
<dbReference type="Pfam" id="PF00520">
    <property type="entry name" value="Ion_trans"/>
    <property type="match status" value="1"/>
</dbReference>
<evidence type="ECO:0000256" key="12">
    <source>
        <dbReference type="SAM" id="Phobius"/>
    </source>
</evidence>
<dbReference type="InterPro" id="IPR005821">
    <property type="entry name" value="Ion_trans_dom"/>
</dbReference>
<feature type="transmembrane region" description="Helical" evidence="12">
    <location>
        <begin position="95"/>
        <end position="115"/>
    </location>
</feature>
<comment type="caution">
    <text evidence="14">The sequence shown here is derived from an EMBL/GenBank/DDBJ whole genome shotgun (WGS) entry which is preliminary data.</text>
</comment>
<feature type="transmembrane region" description="Helical" evidence="12">
    <location>
        <begin position="61"/>
        <end position="83"/>
    </location>
</feature>
<keyword evidence="4 12" id="KW-0812">Transmembrane</keyword>
<keyword evidence="3" id="KW-0633">Potassium transport</keyword>
<sequence length="277" mass="31029">MSDDDTDNRRNPIRRKLHELIFEADTPGGKVFDTLLLLAIVLAVLAVMLESVESVARDYQPALNIIEWSLTLFFTVEYILRLWCVRHPLHYARSFYGVIDLLAILPTYLSLFFVGGESFLVIRVIRLLRVFRVFKMVRYLSEVIVLMHALRATRHKITVFLITVLLLALILGTLMYVVEGRASGFDSIPAGFYWAIVTLTTVGYGDLAPQSLPGQILAALAMLLGYSMIIIPIGIFAVEVVKSHGKEPTTQACPTCMKEGHDSDAIYCKFCGALLNE</sequence>
<evidence type="ECO:0000256" key="2">
    <source>
        <dbReference type="ARBA" id="ARBA00022448"/>
    </source>
</evidence>